<dbReference type="GO" id="GO:0008544">
    <property type="term" value="P:epidermis development"/>
    <property type="evidence" value="ECO:0007669"/>
    <property type="project" value="TreeGrafter"/>
</dbReference>
<name>A0A8T2K9B6_9PIPI</name>
<keyword evidence="3 4" id="KW-0440">LIM domain</keyword>
<evidence type="ECO:0000313" key="7">
    <source>
        <dbReference type="EMBL" id="KAG8452230.1"/>
    </source>
</evidence>
<feature type="domain" description="LIM zinc-binding" evidence="6">
    <location>
        <begin position="311"/>
        <end position="377"/>
    </location>
</feature>
<dbReference type="InterPro" id="IPR052621">
    <property type="entry name" value="Cell_Prolif/Cornif_Regul"/>
</dbReference>
<feature type="compositionally biased region" description="Basic and acidic residues" evidence="5">
    <location>
        <begin position="193"/>
        <end position="202"/>
    </location>
</feature>
<evidence type="ECO:0000256" key="4">
    <source>
        <dbReference type="PROSITE-ProRule" id="PRU00125"/>
    </source>
</evidence>
<evidence type="ECO:0000313" key="8">
    <source>
        <dbReference type="Proteomes" id="UP000812440"/>
    </source>
</evidence>
<organism evidence="7 8">
    <name type="scientific">Hymenochirus boettgeri</name>
    <name type="common">Congo dwarf clawed frog</name>
    <dbReference type="NCBI Taxonomy" id="247094"/>
    <lineage>
        <taxon>Eukaryota</taxon>
        <taxon>Metazoa</taxon>
        <taxon>Chordata</taxon>
        <taxon>Craniata</taxon>
        <taxon>Vertebrata</taxon>
        <taxon>Euteleostomi</taxon>
        <taxon>Amphibia</taxon>
        <taxon>Batrachia</taxon>
        <taxon>Anura</taxon>
        <taxon>Pipoidea</taxon>
        <taxon>Pipidae</taxon>
        <taxon>Pipinae</taxon>
        <taxon>Hymenochirus</taxon>
    </lineage>
</organism>
<reference evidence="7" key="1">
    <citation type="thesis" date="2020" institute="ProQuest LLC" country="789 East Eisenhower Parkway, Ann Arbor, MI, USA">
        <title>Comparative Genomics and Chromosome Evolution.</title>
        <authorList>
            <person name="Mudd A.B."/>
        </authorList>
    </citation>
    <scope>NUCLEOTIDE SEQUENCE</scope>
    <source>
        <strain evidence="7">Female2</strain>
        <tissue evidence="7">Blood</tissue>
    </source>
</reference>
<dbReference type="EMBL" id="JAACNH010000002">
    <property type="protein sequence ID" value="KAG8452230.1"/>
    <property type="molecule type" value="Genomic_DNA"/>
</dbReference>
<feature type="compositionally biased region" description="Basic and acidic residues" evidence="5">
    <location>
        <begin position="74"/>
        <end position="87"/>
    </location>
</feature>
<gene>
    <name evidence="7" type="ORF">GDO86_004143</name>
</gene>
<feature type="compositionally biased region" description="Basic and acidic residues" evidence="5">
    <location>
        <begin position="119"/>
        <end position="134"/>
    </location>
</feature>
<dbReference type="PANTHER" id="PTHR15468">
    <property type="entry name" value="ZNF185"/>
    <property type="match status" value="1"/>
</dbReference>
<feature type="compositionally biased region" description="Low complexity" evidence="5">
    <location>
        <begin position="162"/>
        <end position="181"/>
    </location>
</feature>
<dbReference type="PANTHER" id="PTHR15468:SF7">
    <property type="entry name" value="SCIELLIN"/>
    <property type="match status" value="1"/>
</dbReference>
<keyword evidence="2 4" id="KW-0862">Zinc</keyword>
<evidence type="ECO:0000256" key="2">
    <source>
        <dbReference type="ARBA" id="ARBA00022833"/>
    </source>
</evidence>
<dbReference type="PROSITE" id="PS00478">
    <property type="entry name" value="LIM_DOMAIN_1"/>
    <property type="match status" value="1"/>
</dbReference>
<sequence>MSNYRAGAPAGKKKKESKCSTLGSVNRQHVMQETNKRRSLLQDNSWIKRRPEEEEVEEKMKDENYGKSILNRYKSQENLDRSNEEQGPKIIHNRFKSDDALDRISSKSTSEGGNQLASLERKPVSGKSEYDSKRQSWTPGSRTTTTTTSTTTTTEDKRKSWTPTSRSIVTTTETTHTIQSSDKPTTTNWFDSAKSRFEKSEQKLPPSPSSSLVKNDSRNTDELDSLSEMKSSPVKENNRTDELNNLIDIKPTTLKGKSRADDIGNFIDIKPTALQGKSRDPAVTRTYENSIAANSIKTVYSTSDRSVIEKDMCTYCRKSLGIDAKMILKDLNICCHATCFKCEVCQGNLGGLKAGDSMWIYRQSIHCEPCYFTARDKWII</sequence>
<dbReference type="InterPro" id="IPR001781">
    <property type="entry name" value="Znf_LIM"/>
</dbReference>
<dbReference type="GO" id="GO:0005737">
    <property type="term" value="C:cytoplasm"/>
    <property type="evidence" value="ECO:0007669"/>
    <property type="project" value="TreeGrafter"/>
</dbReference>
<dbReference type="AlphaFoldDB" id="A0A8T2K9B6"/>
<keyword evidence="1 4" id="KW-0479">Metal-binding</keyword>
<dbReference type="GO" id="GO:0046872">
    <property type="term" value="F:metal ion binding"/>
    <property type="evidence" value="ECO:0007669"/>
    <property type="project" value="UniProtKB-KW"/>
</dbReference>
<dbReference type="SMART" id="SM00132">
    <property type="entry name" value="LIM"/>
    <property type="match status" value="1"/>
</dbReference>
<feature type="compositionally biased region" description="Polar residues" evidence="5">
    <location>
        <begin position="106"/>
        <end position="117"/>
    </location>
</feature>
<dbReference type="OrthoDB" id="9908139at2759"/>
<accession>A0A8T2K9B6</accession>
<feature type="compositionally biased region" description="Low complexity" evidence="5">
    <location>
        <begin position="143"/>
        <end position="153"/>
    </location>
</feature>
<feature type="region of interest" description="Disordered" evidence="5">
    <location>
        <begin position="1"/>
        <end position="239"/>
    </location>
</feature>
<keyword evidence="8" id="KW-1185">Reference proteome</keyword>
<protein>
    <recommendedName>
        <fullName evidence="6">LIM zinc-binding domain-containing protein</fullName>
    </recommendedName>
</protein>
<proteinExistence type="predicted"/>
<dbReference type="Gene3D" id="2.10.110.10">
    <property type="entry name" value="Cysteine Rich Protein"/>
    <property type="match status" value="1"/>
</dbReference>
<comment type="caution">
    <text evidence="7">The sequence shown here is derived from an EMBL/GenBank/DDBJ whole genome shotgun (WGS) entry which is preliminary data.</text>
</comment>
<dbReference type="PROSITE" id="PS50023">
    <property type="entry name" value="LIM_DOMAIN_2"/>
    <property type="match status" value="1"/>
</dbReference>
<dbReference type="Proteomes" id="UP000812440">
    <property type="component" value="Chromosome 2"/>
</dbReference>
<evidence type="ECO:0000259" key="6">
    <source>
        <dbReference type="PROSITE" id="PS50023"/>
    </source>
</evidence>
<feature type="compositionally biased region" description="Polar residues" evidence="5">
    <location>
        <begin position="19"/>
        <end position="33"/>
    </location>
</feature>
<evidence type="ECO:0000256" key="5">
    <source>
        <dbReference type="SAM" id="MobiDB-lite"/>
    </source>
</evidence>
<feature type="compositionally biased region" description="Basic and acidic residues" evidence="5">
    <location>
        <begin position="95"/>
        <end position="105"/>
    </location>
</feature>
<evidence type="ECO:0000256" key="1">
    <source>
        <dbReference type="ARBA" id="ARBA00022723"/>
    </source>
</evidence>
<evidence type="ECO:0000256" key="3">
    <source>
        <dbReference type="ARBA" id="ARBA00023038"/>
    </source>
</evidence>